<dbReference type="GO" id="GO:0003964">
    <property type="term" value="F:RNA-directed DNA polymerase activity"/>
    <property type="evidence" value="ECO:0007669"/>
    <property type="project" value="UniProtKB-KW"/>
</dbReference>
<keyword evidence="1" id="KW-0808">Transferase</keyword>
<evidence type="ECO:0000256" key="2">
    <source>
        <dbReference type="ARBA" id="ARBA00022695"/>
    </source>
</evidence>
<evidence type="ECO:0000313" key="8">
    <source>
        <dbReference type="EMBL" id="GER47493.1"/>
    </source>
</evidence>
<dbReference type="OrthoDB" id="1931077at2759"/>
<dbReference type="PANTHER" id="PTHR37984">
    <property type="entry name" value="PROTEIN CBG26694"/>
    <property type="match status" value="1"/>
</dbReference>
<feature type="domain" description="Reverse transcriptase RNase H-like" evidence="7">
    <location>
        <begin position="12"/>
        <end position="108"/>
    </location>
</feature>
<dbReference type="SUPFAM" id="SSF56672">
    <property type="entry name" value="DNA/RNA polymerases"/>
    <property type="match status" value="1"/>
</dbReference>
<accession>A0A5A7QQ65</accession>
<dbReference type="GO" id="GO:0004519">
    <property type="term" value="F:endonuclease activity"/>
    <property type="evidence" value="ECO:0007669"/>
    <property type="project" value="UniProtKB-KW"/>
</dbReference>
<proteinExistence type="predicted"/>
<dbReference type="GO" id="GO:0016787">
    <property type="term" value="F:hydrolase activity"/>
    <property type="evidence" value="ECO:0007669"/>
    <property type="project" value="UniProtKB-KW"/>
</dbReference>
<sequence>MSTTPVLAMPNFDMMFEVHTDASDVGIGAVLTQEDRPIAYISKALGSVRVGWSVYVKELLTVVEVVRVWRHYLLGRHFRIVTDQQPLKHLLEQRTVTPEQQKFVSKLMG</sequence>
<evidence type="ECO:0000259" key="7">
    <source>
        <dbReference type="Pfam" id="PF17917"/>
    </source>
</evidence>
<dbReference type="AlphaFoldDB" id="A0A5A7QQ65"/>
<dbReference type="InterPro" id="IPR041373">
    <property type="entry name" value="RT_RNaseH"/>
</dbReference>
<dbReference type="Proteomes" id="UP000325081">
    <property type="component" value="Unassembled WGS sequence"/>
</dbReference>
<dbReference type="InterPro" id="IPR043502">
    <property type="entry name" value="DNA/RNA_pol_sf"/>
</dbReference>
<keyword evidence="6" id="KW-0695">RNA-directed DNA polymerase</keyword>
<dbReference type="CDD" id="cd09274">
    <property type="entry name" value="RNase_HI_RT_Ty3"/>
    <property type="match status" value="1"/>
</dbReference>
<keyword evidence="2" id="KW-0548">Nucleotidyltransferase</keyword>
<organism evidence="8 9">
    <name type="scientific">Striga asiatica</name>
    <name type="common">Asiatic witchweed</name>
    <name type="synonym">Buchnera asiatica</name>
    <dbReference type="NCBI Taxonomy" id="4170"/>
    <lineage>
        <taxon>Eukaryota</taxon>
        <taxon>Viridiplantae</taxon>
        <taxon>Streptophyta</taxon>
        <taxon>Embryophyta</taxon>
        <taxon>Tracheophyta</taxon>
        <taxon>Spermatophyta</taxon>
        <taxon>Magnoliopsida</taxon>
        <taxon>eudicotyledons</taxon>
        <taxon>Gunneridae</taxon>
        <taxon>Pentapetalae</taxon>
        <taxon>asterids</taxon>
        <taxon>lamiids</taxon>
        <taxon>Lamiales</taxon>
        <taxon>Orobanchaceae</taxon>
        <taxon>Buchnereae</taxon>
        <taxon>Striga</taxon>
    </lineage>
</organism>
<evidence type="ECO:0000256" key="4">
    <source>
        <dbReference type="ARBA" id="ARBA00022759"/>
    </source>
</evidence>
<evidence type="ECO:0000256" key="1">
    <source>
        <dbReference type="ARBA" id="ARBA00022679"/>
    </source>
</evidence>
<evidence type="ECO:0000256" key="5">
    <source>
        <dbReference type="ARBA" id="ARBA00022801"/>
    </source>
</evidence>
<dbReference type="EMBL" id="BKCP01007959">
    <property type="protein sequence ID" value="GER47493.1"/>
    <property type="molecule type" value="Genomic_DNA"/>
</dbReference>
<comment type="caution">
    <text evidence="8">The sequence shown here is derived from an EMBL/GenBank/DDBJ whole genome shotgun (WGS) entry which is preliminary data.</text>
</comment>
<dbReference type="Gene3D" id="3.10.20.370">
    <property type="match status" value="1"/>
</dbReference>
<dbReference type="InterPro" id="IPR050951">
    <property type="entry name" value="Retrovirus_Pol_polyprotein"/>
</dbReference>
<keyword evidence="3" id="KW-0540">Nuclease</keyword>
<evidence type="ECO:0000256" key="3">
    <source>
        <dbReference type="ARBA" id="ARBA00022722"/>
    </source>
</evidence>
<name>A0A5A7QQ65_STRAF</name>
<dbReference type="PANTHER" id="PTHR37984:SF5">
    <property type="entry name" value="PROTEIN NYNRIN-LIKE"/>
    <property type="match status" value="1"/>
</dbReference>
<evidence type="ECO:0000313" key="9">
    <source>
        <dbReference type="Proteomes" id="UP000325081"/>
    </source>
</evidence>
<dbReference type="Pfam" id="PF17917">
    <property type="entry name" value="RT_RNaseH"/>
    <property type="match status" value="1"/>
</dbReference>
<evidence type="ECO:0000256" key="6">
    <source>
        <dbReference type="ARBA" id="ARBA00022918"/>
    </source>
</evidence>
<keyword evidence="5" id="KW-0378">Hydrolase</keyword>
<keyword evidence="4" id="KW-0255">Endonuclease</keyword>
<reference evidence="9" key="1">
    <citation type="journal article" date="2019" name="Curr. Biol.">
        <title>Genome Sequence of Striga asiatica Provides Insight into the Evolution of Plant Parasitism.</title>
        <authorList>
            <person name="Yoshida S."/>
            <person name="Kim S."/>
            <person name="Wafula E.K."/>
            <person name="Tanskanen J."/>
            <person name="Kim Y.M."/>
            <person name="Honaas L."/>
            <person name="Yang Z."/>
            <person name="Spallek T."/>
            <person name="Conn C.E."/>
            <person name="Ichihashi Y."/>
            <person name="Cheong K."/>
            <person name="Cui S."/>
            <person name="Der J.P."/>
            <person name="Gundlach H."/>
            <person name="Jiao Y."/>
            <person name="Hori C."/>
            <person name="Ishida J.K."/>
            <person name="Kasahara H."/>
            <person name="Kiba T."/>
            <person name="Kim M.S."/>
            <person name="Koo N."/>
            <person name="Laohavisit A."/>
            <person name="Lee Y.H."/>
            <person name="Lumba S."/>
            <person name="McCourt P."/>
            <person name="Mortimer J.C."/>
            <person name="Mutuku J.M."/>
            <person name="Nomura T."/>
            <person name="Sasaki-Sekimoto Y."/>
            <person name="Seto Y."/>
            <person name="Wang Y."/>
            <person name="Wakatake T."/>
            <person name="Sakakibara H."/>
            <person name="Demura T."/>
            <person name="Yamaguchi S."/>
            <person name="Yoneyama K."/>
            <person name="Manabe R.I."/>
            <person name="Nelson D.C."/>
            <person name="Schulman A.H."/>
            <person name="Timko M.P."/>
            <person name="dePamphilis C.W."/>
            <person name="Choi D."/>
            <person name="Shirasu K."/>
        </authorList>
    </citation>
    <scope>NUCLEOTIDE SEQUENCE [LARGE SCALE GENOMIC DNA]</scope>
    <source>
        <strain evidence="9">cv. UVA1</strain>
    </source>
</reference>
<gene>
    <name evidence="8" type="ORF">STAS_24601</name>
</gene>
<protein>
    <submittedName>
        <fullName evidence="8">Polyprotein</fullName>
    </submittedName>
</protein>
<keyword evidence="9" id="KW-1185">Reference proteome</keyword>